<dbReference type="InterPro" id="IPR002307">
    <property type="entry name" value="Tyr-tRNA-ligase"/>
</dbReference>
<dbReference type="PANTHER" id="PTHR11766:SF0">
    <property type="entry name" value="TYROSINE--TRNA LIGASE, MITOCHONDRIAL"/>
    <property type="match status" value="1"/>
</dbReference>
<comment type="function">
    <text evidence="11">Catalyzes the attachment of tyrosine to tRNA(Tyr) in a two-step reaction: tyrosine is first activated by ATP to form Tyr-AMP and then transferred to the acceptor end of tRNA(Tyr).</text>
</comment>
<dbReference type="InterPro" id="IPR054608">
    <property type="entry name" value="SYY-like_C"/>
</dbReference>
<evidence type="ECO:0000256" key="2">
    <source>
        <dbReference type="ARBA" id="ARBA00022490"/>
    </source>
</evidence>
<comment type="subunit">
    <text evidence="11">Homodimer.</text>
</comment>
<dbReference type="InterPro" id="IPR024088">
    <property type="entry name" value="Tyr-tRNA-ligase_bac-type"/>
</dbReference>
<reference evidence="14 15" key="1">
    <citation type="journal article" date="2011" name="PLoS Genet.">
        <title>Sequence conservation and functional constraint on intergenic spacers in reduced genomes of the obligate symbiont buchnera.</title>
        <authorList>
            <person name="Degnan P.H."/>
            <person name="Ochman H."/>
            <person name="Moran N.A."/>
        </authorList>
    </citation>
    <scope>NUCLEOTIDE SEQUENCE [LARGE SCALE GENOMIC DNA]</scope>
    <source>
        <strain evidence="14 15">Ak</strain>
    </source>
</reference>
<dbReference type="CDD" id="cd00805">
    <property type="entry name" value="TyrRS_core"/>
    <property type="match status" value="1"/>
</dbReference>
<dbReference type="FunFam" id="3.40.50.620:FF:000008">
    <property type="entry name" value="Tyrosine--tRNA ligase"/>
    <property type="match status" value="1"/>
</dbReference>
<dbReference type="InterPro" id="IPR036986">
    <property type="entry name" value="S4_RNA-bd_sf"/>
</dbReference>
<dbReference type="eggNOG" id="COG0162">
    <property type="taxonomic scope" value="Bacteria"/>
</dbReference>
<evidence type="ECO:0000256" key="9">
    <source>
        <dbReference type="ARBA" id="ARBA00048248"/>
    </source>
</evidence>
<gene>
    <name evidence="11 14" type="primary">tyrS</name>
    <name evidence="14" type="ORF">BAKON_120</name>
</gene>
<feature type="short sequence motif" description="'KMSKS' region" evidence="11">
    <location>
        <begin position="235"/>
        <end position="239"/>
    </location>
</feature>
<dbReference type="PANTHER" id="PTHR11766">
    <property type="entry name" value="TYROSYL-TRNA SYNTHETASE"/>
    <property type="match status" value="1"/>
</dbReference>
<evidence type="ECO:0000259" key="13">
    <source>
        <dbReference type="Pfam" id="PF22421"/>
    </source>
</evidence>
<evidence type="ECO:0000256" key="8">
    <source>
        <dbReference type="ARBA" id="ARBA00023146"/>
    </source>
</evidence>
<dbReference type="KEGG" id="bak:BAKON_120"/>
<dbReference type="GO" id="GO:0005524">
    <property type="term" value="F:ATP binding"/>
    <property type="evidence" value="ECO:0007669"/>
    <property type="project" value="UniProtKB-UniRule"/>
</dbReference>
<dbReference type="InterPro" id="IPR014729">
    <property type="entry name" value="Rossmann-like_a/b/a_fold"/>
</dbReference>
<evidence type="ECO:0000256" key="4">
    <source>
        <dbReference type="ARBA" id="ARBA00022741"/>
    </source>
</evidence>
<keyword evidence="2 11" id="KW-0963">Cytoplasm</keyword>
<dbReference type="EC" id="6.1.1.1" evidence="11"/>
<comment type="catalytic activity">
    <reaction evidence="9 11">
        <text>tRNA(Tyr) + L-tyrosine + ATP = L-tyrosyl-tRNA(Tyr) + AMP + diphosphate + H(+)</text>
        <dbReference type="Rhea" id="RHEA:10220"/>
        <dbReference type="Rhea" id="RHEA-COMP:9706"/>
        <dbReference type="Rhea" id="RHEA-COMP:9707"/>
        <dbReference type="ChEBI" id="CHEBI:15378"/>
        <dbReference type="ChEBI" id="CHEBI:30616"/>
        <dbReference type="ChEBI" id="CHEBI:33019"/>
        <dbReference type="ChEBI" id="CHEBI:58315"/>
        <dbReference type="ChEBI" id="CHEBI:78442"/>
        <dbReference type="ChEBI" id="CHEBI:78536"/>
        <dbReference type="ChEBI" id="CHEBI:456215"/>
        <dbReference type="EC" id="6.1.1.1"/>
    </reaction>
</comment>
<evidence type="ECO:0000313" key="14">
    <source>
        <dbReference type="EMBL" id="AEO08482.1"/>
    </source>
</evidence>
<dbReference type="HAMAP" id="MF_02006">
    <property type="entry name" value="Tyr_tRNA_synth_type1"/>
    <property type="match status" value="1"/>
</dbReference>
<dbReference type="EMBL" id="CP002645">
    <property type="protein sequence ID" value="AEO08482.1"/>
    <property type="molecule type" value="Genomic_DNA"/>
</dbReference>
<evidence type="ECO:0000256" key="10">
    <source>
        <dbReference type="ARBA" id="ARBA00060965"/>
    </source>
</evidence>
<dbReference type="GO" id="GO:0004831">
    <property type="term" value="F:tyrosine-tRNA ligase activity"/>
    <property type="evidence" value="ECO:0007669"/>
    <property type="project" value="UniProtKB-UniRule"/>
</dbReference>
<dbReference type="FunFam" id="1.10.240.10:FF:000001">
    <property type="entry name" value="Tyrosine--tRNA ligase"/>
    <property type="match status" value="1"/>
</dbReference>
<dbReference type="SUPFAM" id="SSF55174">
    <property type="entry name" value="Alpha-L RNA-binding motif"/>
    <property type="match status" value="1"/>
</dbReference>
<dbReference type="GO" id="GO:0042803">
    <property type="term" value="F:protein homodimerization activity"/>
    <property type="evidence" value="ECO:0007669"/>
    <property type="project" value="UniProtKB-ARBA"/>
</dbReference>
<dbReference type="Gene3D" id="3.40.50.620">
    <property type="entry name" value="HUPs"/>
    <property type="match status" value="1"/>
</dbReference>
<evidence type="ECO:0000256" key="3">
    <source>
        <dbReference type="ARBA" id="ARBA00022598"/>
    </source>
</evidence>
<organism evidence="14 15">
    <name type="scientific">Buchnera aphidicola str. Ak</name>
    <name type="common">Acyrthosiphon kondoi</name>
    <dbReference type="NCBI Taxonomy" id="1005090"/>
    <lineage>
        <taxon>Bacteria</taxon>
        <taxon>Pseudomonadati</taxon>
        <taxon>Pseudomonadota</taxon>
        <taxon>Gammaproteobacteria</taxon>
        <taxon>Enterobacterales</taxon>
        <taxon>Erwiniaceae</taxon>
        <taxon>Buchnera</taxon>
    </lineage>
</organism>
<dbReference type="Pfam" id="PF22421">
    <property type="entry name" value="SYY_C-terminal"/>
    <property type="match status" value="1"/>
</dbReference>
<feature type="binding site" evidence="11">
    <location>
        <position position="37"/>
    </location>
    <ligand>
        <name>L-tyrosine</name>
        <dbReference type="ChEBI" id="CHEBI:58315"/>
    </ligand>
</feature>
<keyword evidence="8 11" id="KW-0030">Aminoacyl-tRNA synthetase</keyword>
<dbReference type="Gene3D" id="1.10.240.10">
    <property type="entry name" value="Tyrosyl-Transfer RNA Synthetase"/>
    <property type="match status" value="1"/>
</dbReference>
<feature type="domain" description="Tyrosine--tRNA ligase SYY-like C-terminal" evidence="13">
    <location>
        <begin position="340"/>
        <end position="419"/>
    </location>
</feature>
<dbReference type="PATRIC" id="fig|1005090.4.peg.115"/>
<comment type="similarity">
    <text evidence="10 11">Belongs to the class-I aminoacyl-tRNA synthetase family. TyrS type 1 subfamily.</text>
</comment>
<dbReference type="RefSeq" id="WP_014499282.1">
    <property type="nucleotide sequence ID" value="NC_017256.1"/>
</dbReference>
<dbReference type="AlphaFoldDB" id="G2LMJ4"/>
<feature type="binding site" evidence="11">
    <location>
        <position position="175"/>
    </location>
    <ligand>
        <name>L-tyrosine</name>
        <dbReference type="ChEBI" id="CHEBI:58315"/>
    </ligand>
</feature>
<evidence type="ECO:0000256" key="1">
    <source>
        <dbReference type="ARBA" id="ARBA00004496"/>
    </source>
</evidence>
<keyword evidence="7 11" id="KW-0648">Protein biosynthesis</keyword>
<dbReference type="HOGENOM" id="CLU_024003_0_3_6"/>
<dbReference type="GO" id="GO:0005829">
    <property type="term" value="C:cytosol"/>
    <property type="evidence" value="ECO:0007669"/>
    <property type="project" value="TreeGrafter"/>
</dbReference>
<evidence type="ECO:0000256" key="7">
    <source>
        <dbReference type="ARBA" id="ARBA00022917"/>
    </source>
</evidence>
<evidence type="ECO:0000256" key="6">
    <source>
        <dbReference type="ARBA" id="ARBA00022884"/>
    </source>
</evidence>
<dbReference type="OrthoDB" id="9804243at2"/>
<feature type="binding site" evidence="11">
    <location>
        <position position="179"/>
    </location>
    <ligand>
        <name>L-tyrosine</name>
        <dbReference type="ChEBI" id="CHEBI:58315"/>
    </ligand>
</feature>
<sequence length="422" mass="49079">MSEFNLVKTLRDRGLISHITNEDNLSKLIRNNSISLYCGFDPTDESLHIGHLLPLITLKRFQMAGHRPIILIGGATSLIGDPSFKEKERIFNTNNNIDIWSKKISKQISCFLDFNLGKNSALLLNNNMWFNKMNILSFLRDVGKYFSINTMINRAAVKQRIMRPDQGISFTEFSYNLLQAYDFFILNKQYQVDLQIGGSDQWGNISSGMHLIHRKSKKEVYGLTMPLLLQSNGIKFGKTESGTIWLDAKKTSPYKFYQFWMNIEDINVYYFLRLFTFIKISEINRREQKKHIENQIIYDKSFLAKNITRLVHGKEQLLAVERITEFLFLKNIDHIQEVDFQQLKQDGIPFIEVDNIKDLQEALVLTSLAQSRTQAKNMIISNSVSINTKKIRKNHIFNSQDKLFGKFTLLSRGKKNHSLLCW</sequence>
<dbReference type="Gene3D" id="3.10.290.10">
    <property type="entry name" value="RNA-binding S4 domain"/>
    <property type="match status" value="1"/>
</dbReference>
<comment type="subcellular location">
    <subcellularLocation>
        <location evidence="1 11">Cytoplasm</location>
    </subcellularLocation>
</comment>
<dbReference type="PRINTS" id="PR01040">
    <property type="entry name" value="TRNASYNTHTYR"/>
</dbReference>
<feature type="binding site" evidence="11">
    <location>
        <position position="238"/>
    </location>
    <ligand>
        <name>ATP</name>
        <dbReference type="ChEBI" id="CHEBI:30616"/>
    </ligand>
</feature>
<dbReference type="PROSITE" id="PS50889">
    <property type="entry name" value="S4"/>
    <property type="match status" value="1"/>
</dbReference>
<evidence type="ECO:0000313" key="15">
    <source>
        <dbReference type="Proteomes" id="UP000001269"/>
    </source>
</evidence>
<dbReference type="InterPro" id="IPR002305">
    <property type="entry name" value="aa-tRNA-synth_Ic"/>
</dbReference>
<keyword evidence="4 11" id="KW-0547">Nucleotide-binding</keyword>
<keyword evidence="3 11" id="KW-0436">Ligase</keyword>
<dbReference type="InterPro" id="IPR024107">
    <property type="entry name" value="Tyr-tRNA-ligase_bac_1"/>
</dbReference>
<protein>
    <recommendedName>
        <fullName evidence="11">Tyrosine--tRNA ligase</fullName>
        <ecNumber evidence="11">6.1.1.1</ecNumber>
    </recommendedName>
    <alternativeName>
        <fullName evidence="11">Tyrosyl-tRNA synthetase</fullName>
        <shortName evidence="11">TyrRS</shortName>
    </alternativeName>
</protein>
<keyword evidence="6 12" id="KW-0694">RNA-binding</keyword>
<dbReference type="STRING" id="1005090.BAKON_120"/>
<dbReference type="GO" id="GO:0003723">
    <property type="term" value="F:RNA binding"/>
    <property type="evidence" value="ECO:0007669"/>
    <property type="project" value="UniProtKB-KW"/>
</dbReference>
<dbReference type="Pfam" id="PF00579">
    <property type="entry name" value="tRNA-synt_1b"/>
    <property type="match status" value="1"/>
</dbReference>
<proteinExistence type="inferred from homology"/>
<comment type="caution">
    <text evidence="11">Lacks conserved residue(s) required for the propagation of feature annotation.</text>
</comment>
<dbReference type="Proteomes" id="UP000001269">
    <property type="component" value="Chromosome"/>
</dbReference>
<keyword evidence="5 11" id="KW-0067">ATP-binding</keyword>
<dbReference type="NCBIfam" id="TIGR00234">
    <property type="entry name" value="tyrS"/>
    <property type="match status" value="1"/>
</dbReference>
<evidence type="ECO:0000256" key="11">
    <source>
        <dbReference type="HAMAP-Rule" id="MF_02006"/>
    </source>
</evidence>
<evidence type="ECO:0000256" key="12">
    <source>
        <dbReference type="PROSITE-ProRule" id="PRU00182"/>
    </source>
</evidence>
<dbReference type="SUPFAM" id="SSF52374">
    <property type="entry name" value="Nucleotidylyl transferase"/>
    <property type="match status" value="1"/>
</dbReference>
<evidence type="ECO:0000256" key="5">
    <source>
        <dbReference type="ARBA" id="ARBA00022840"/>
    </source>
</evidence>
<accession>G2LMJ4</accession>
<name>G2LMJ4_9GAMM</name>
<dbReference type="GO" id="GO:0006437">
    <property type="term" value="P:tyrosyl-tRNA aminoacylation"/>
    <property type="evidence" value="ECO:0007669"/>
    <property type="project" value="UniProtKB-UniRule"/>
</dbReference>